<sequence length="259" mass="27852">MKRQDQLLAHMKAYAVDRASNALLLKHMGVAGESKVVKEKLLAIDPVTKALLVKWVESAPVPTGAEIVAVLEALTGDDKLQAEAIRIIDEGDYFTGTDVEAALQELASEGAVTDRIIDADGDTYVIATEDYIDFYARGVQYARIDVNGLCITEYLRHCGDLDTHLRFTNDRLRVVVGSVDILDITEAATDTVVWNEGGVNVDFRWEGVGVPNAFFIQGSNGKIGIGCADIPHGGVGYAILALEGLQASPDGPHIQITTA</sequence>
<reference evidence="1" key="1">
    <citation type="journal article" date="2014" name="Front. Microbiol.">
        <title>High frequency of phylogenetically diverse reductive dehalogenase-homologous genes in deep subseafloor sedimentary metagenomes.</title>
        <authorList>
            <person name="Kawai M."/>
            <person name="Futagami T."/>
            <person name="Toyoda A."/>
            <person name="Takaki Y."/>
            <person name="Nishi S."/>
            <person name="Hori S."/>
            <person name="Arai W."/>
            <person name="Tsubouchi T."/>
            <person name="Morono Y."/>
            <person name="Uchiyama I."/>
            <person name="Ito T."/>
            <person name="Fujiyama A."/>
            <person name="Inagaki F."/>
            <person name="Takami H."/>
        </authorList>
    </citation>
    <scope>NUCLEOTIDE SEQUENCE</scope>
    <source>
        <strain evidence="1">Expedition CK06-06</strain>
    </source>
</reference>
<feature type="non-terminal residue" evidence="1">
    <location>
        <position position="259"/>
    </location>
</feature>
<dbReference type="AlphaFoldDB" id="X1GQN2"/>
<protein>
    <submittedName>
        <fullName evidence="1">Uncharacterized protein</fullName>
    </submittedName>
</protein>
<organism evidence="1">
    <name type="scientific">marine sediment metagenome</name>
    <dbReference type="NCBI Taxonomy" id="412755"/>
    <lineage>
        <taxon>unclassified sequences</taxon>
        <taxon>metagenomes</taxon>
        <taxon>ecological metagenomes</taxon>
    </lineage>
</organism>
<accession>X1GQN2</accession>
<name>X1GQN2_9ZZZZ</name>
<proteinExistence type="predicted"/>
<evidence type="ECO:0000313" key="1">
    <source>
        <dbReference type="EMBL" id="GAH60201.1"/>
    </source>
</evidence>
<dbReference type="EMBL" id="BARU01017444">
    <property type="protein sequence ID" value="GAH60201.1"/>
    <property type="molecule type" value="Genomic_DNA"/>
</dbReference>
<gene>
    <name evidence="1" type="ORF">S03H2_28938</name>
</gene>
<comment type="caution">
    <text evidence="1">The sequence shown here is derived from an EMBL/GenBank/DDBJ whole genome shotgun (WGS) entry which is preliminary data.</text>
</comment>